<keyword evidence="9" id="KW-1185">Reference proteome</keyword>
<dbReference type="PANTHER" id="PTHR30250:SF10">
    <property type="entry name" value="LIPOPOLYSACCHARIDE BIOSYNTHESIS PROTEIN WZXC"/>
    <property type="match status" value="1"/>
</dbReference>
<dbReference type="RefSeq" id="WP_099247257.1">
    <property type="nucleotide sequence ID" value="NZ_FXXP01000002.1"/>
</dbReference>
<feature type="transmembrane region" description="Helical" evidence="7">
    <location>
        <begin position="116"/>
        <end position="141"/>
    </location>
</feature>
<keyword evidence="5 7" id="KW-1133">Transmembrane helix</keyword>
<dbReference type="AlphaFoldDB" id="A0A238JHA4"/>
<organism evidence="8 9">
    <name type="scientific">Pelagimonas phthalicica</name>
    <dbReference type="NCBI Taxonomy" id="1037362"/>
    <lineage>
        <taxon>Bacteria</taxon>
        <taxon>Pseudomonadati</taxon>
        <taxon>Pseudomonadota</taxon>
        <taxon>Alphaproteobacteria</taxon>
        <taxon>Rhodobacterales</taxon>
        <taxon>Roseobacteraceae</taxon>
        <taxon>Pelagimonas</taxon>
    </lineage>
</organism>
<keyword evidence="4 7" id="KW-0812">Transmembrane</keyword>
<keyword evidence="3" id="KW-1003">Cell membrane</keyword>
<feature type="transmembrane region" description="Helical" evidence="7">
    <location>
        <begin position="235"/>
        <end position="253"/>
    </location>
</feature>
<comment type="subcellular location">
    <subcellularLocation>
        <location evidence="1">Cell membrane</location>
        <topology evidence="1">Multi-pass membrane protein</topology>
    </subcellularLocation>
</comment>
<reference evidence="9" key="1">
    <citation type="submission" date="2017-05" db="EMBL/GenBank/DDBJ databases">
        <authorList>
            <person name="Rodrigo-Torres L."/>
            <person name="Arahal R. D."/>
            <person name="Lucena T."/>
        </authorList>
    </citation>
    <scope>NUCLEOTIDE SEQUENCE [LARGE SCALE GENOMIC DNA]</scope>
    <source>
        <strain evidence="9">CECT 8649</strain>
    </source>
</reference>
<dbReference type="Proteomes" id="UP000225972">
    <property type="component" value="Unassembled WGS sequence"/>
</dbReference>
<gene>
    <name evidence="8" type="primary">wzxC</name>
    <name evidence="8" type="ORF">TRP8649_03465</name>
</gene>
<proteinExistence type="inferred from homology"/>
<evidence type="ECO:0000256" key="6">
    <source>
        <dbReference type="ARBA" id="ARBA00023136"/>
    </source>
</evidence>
<evidence type="ECO:0000256" key="2">
    <source>
        <dbReference type="ARBA" id="ARBA00007430"/>
    </source>
</evidence>
<dbReference type="EMBL" id="FXXP01000002">
    <property type="protein sequence ID" value="SMX29332.1"/>
    <property type="molecule type" value="Genomic_DNA"/>
</dbReference>
<feature type="transmembrane region" description="Helical" evidence="7">
    <location>
        <begin position="382"/>
        <end position="406"/>
    </location>
</feature>
<evidence type="ECO:0000256" key="3">
    <source>
        <dbReference type="ARBA" id="ARBA00022475"/>
    </source>
</evidence>
<dbReference type="OrthoDB" id="9770347at2"/>
<feature type="transmembrane region" description="Helical" evidence="7">
    <location>
        <begin position="325"/>
        <end position="346"/>
    </location>
</feature>
<evidence type="ECO:0000256" key="4">
    <source>
        <dbReference type="ARBA" id="ARBA00022692"/>
    </source>
</evidence>
<evidence type="ECO:0000256" key="5">
    <source>
        <dbReference type="ARBA" id="ARBA00022989"/>
    </source>
</evidence>
<accession>A0A238JHA4</accession>
<evidence type="ECO:0000256" key="1">
    <source>
        <dbReference type="ARBA" id="ARBA00004651"/>
    </source>
</evidence>
<dbReference type="InterPro" id="IPR050833">
    <property type="entry name" value="Poly_Biosynth_Transport"/>
</dbReference>
<protein>
    <submittedName>
        <fullName evidence="8">Lipopolysaccharide biosynthesis protein WzxC</fullName>
    </submittedName>
</protein>
<dbReference type="Pfam" id="PF13440">
    <property type="entry name" value="Polysacc_synt_3"/>
    <property type="match status" value="1"/>
</dbReference>
<feature type="transmembrane region" description="Helical" evidence="7">
    <location>
        <begin position="289"/>
        <end position="313"/>
    </location>
</feature>
<evidence type="ECO:0000313" key="8">
    <source>
        <dbReference type="EMBL" id="SMX29332.1"/>
    </source>
</evidence>
<comment type="similarity">
    <text evidence="2">Belongs to the polysaccharide synthase family.</text>
</comment>
<evidence type="ECO:0000313" key="9">
    <source>
        <dbReference type="Proteomes" id="UP000225972"/>
    </source>
</evidence>
<feature type="transmembrane region" description="Helical" evidence="7">
    <location>
        <begin position="358"/>
        <end position="376"/>
    </location>
</feature>
<name>A0A238JHA4_9RHOB</name>
<dbReference type="GO" id="GO:0005886">
    <property type="term" value="C:plasma membrane"/>
    <property type="evidence" value="ECO:0007669"/>
    <property type="project" value="UniProtKB-SubCell"/>
</dbReference>
<feature type="transmembrane region" description="Helical" evidence="7">
    <location>
        <begin position="89"/>
        <end position="110"/>
    </location>
</feature>
<sequence length="412" mass="43357">MRLFIHGTGRGFARDFLAYGVSEIAAKLSRIMVVIAVARSMDVAQIGVAAAALAAGDILKALSENGVGQRIIAAPAHQLEQTCNRARQLFQIWCCGLSGFQMLVAALIYLSGAPELAMLIAILGLEYLFMPAGLVQAALAMREGKLQQTAAIAGGQVVGANLATVLLALVWPSSLALVLPRLLAAPIWLICMRRLRPWHPNPEIERAPLRPFVSFGSAVIGIELVKVLRVQADKLIVGFLLGAEALGLYFMAFNAGLSLATSVSQAFSTALFPHLCAASNRQAALRQSLTLTIFLITPFVLAQSLLAPAYVPLLLGAGWGDITEAVSILCLAAIPGLIWAGCAGLLRAEGRPQTELKVGAGLAAALALSTAVLAPYGLTAMAWGYLATSTLIMLACASPILIDAFLRPQNEV</sequence>
<dbReference type="PANTHER" id="PTHR30250">
    <property type="entry name" value="PST FAMILY PREDICTED COLANIC ACID TRANSPORTER"/>
    <property type="match status" value="1"/>
</dbReference>
<evidence type="ECO:0000256" key="7">
    <source>
        <dbReference type="SAM" id="Phobius"/>
    </source>
</evidence>
<keyword evidence="6 7" id="KW-0472">Membrane</keyword>